<evidence type="ECO:0000313" key="3">
    <source>
        <dbReference type="Proteomes" id="UP001595906"/>
    </source>
</evidence>
<proteinExistence type="predicted"/>
<organism evidence="2 3">
    <name type="scientific">Parasediminibacterium paludis</name>
    <dbReference type="NCBI Taxonomy" id="908966"/>
    <lineage>
        <taxon>Bacteria</taxon>
        <taxon>Pseudomonadati</taxon>
        <taxon>Bacteroidota</taxon>
        <taxon>Chitinophagia</taxon>
        <taxon>Chitinophagales</taxon>
        <taxon>Chitinophagaceae</taxon>
        <taxon>Parasediminibacterium</taxon>
    </lineage>
</organism>
<evidence type="ECO:0008006" key="4">
    <source>
        <dbReference type="Google" id="ProtNLM"/>
    </source>
</evidence>
<dbReference type="Proteomes" id="UP001595906">
    <property type="component" value="Unassembled WGS sequence"/>
</dbReference>
<dbReference type="RefSeq" id="WP_379013842.1">
    <property type="nucleotide sequence ID" value="NZ_JBHSDC010000018.1"/>
</dbReference>
<feature type="signal peptide" evidence="1">
    <location>
        <begin position="1"/>
        <end position="19"/>
    </location>
</feature>
<comment type="caution">
    <text evidence="2">The sequence shown here is derived from an EMBL/GenBank/DDBJ whole genome shotgun (WGS) entry which is preliminary data.</text>
</comment>
<dbReference type="EMBL" id="JBHSDC010000018">
    <property type="protein sequence ID" value="MFC4232114.1"/>
    <property type="molecule type" value="Genomic_DNA"/>
</dbReference>
<dbReference type="InterPro" id="IPR015943">
    <property type="entry name" value="WD40/YVTN_repeat-like_dom_sf"/>
</dbReference>
<feature type="chain" id="PRO_5045377304" description="Two component regulator with propeller domain" evidence="1">
    <location>
        <begin position="20"/>
        <end position="410"/>
    </location>
</feature>
<sequence length="410" mass="47724">MRIWFWRIGILLISYPSAAQFNNLQSIKGLPSDEVYDLLADSKGFIWAAHSLGISRYDGMNFKDFNHPQATGAGITDIVEDKQGRIWCHNFNGQVFYIENEQMHLLEAYKYKEEYYYPRMLISSDQLFITSDKGLFILNTTTLIGEYLKINGFSKKQNSLTLTSNNEILFNSDTFYLFSTTRGLRALPFKNETKDQDIRIKTLKILPLQSDTLFATYEYNKICKLYLKNDTLYMFQIQQEKNKLNTIIKCDDEIWINTKKESHTTNGRKIIYEKNLSDIIRDKNNNQWFSSLENGLSVIYNNNFWAKDDSKKILKNDYIVSSSNTKEYKIYGTQKGGIYVKNKKNNTYKNYQLPSIAGSVEKIYTLNENEIIIAPSTGCYLLKPEENKIVTINSDFLTIKGIIIKNKKYL</sequence>
<keyword evidence="3" id="KW-1185">Reference proteome</keyword>
<name>A0ABV8PX32_9BACT</name>
<protein>
    <recommendedName>
        <fullName evidence="4">Two component regulator with propeller domain</fullName>
    </recommendedName>
</protein>
<keyword evidence="1" id="KW-0732">Signal</keyword>
<dbReference type="SUPFAM" id="SSF50998">
    <property type="entry name" value="Quinoprotein alcohol dehydrogenase-like"/>
    <property type="match status" value="1"/>
</dbReference>
<evidence type="ECO:0000256" key="1">
    <source>
        <dbReference type="SAM" id="SignalP"/>
    </source>
</evidence>
<dbReference type="InterPro" id="IPR011047">
    <property type="entry name" value="Quinoprotein_ADH-like_sf"/>
</dbReference>
<gene>
    <name evidence="2" type="ORF">ACFOW1_09440</name>
</gene>
<dbReference type="Gene3D" id="2.130.10.10">
    <property type="entry name" value="YVTN repeat-like/Quinoprotein amine dehydrogenase"/>
    <property type="match status" value="2"/>
</dbReference>
<evidence type="ECO:0000313" key="2">
    <source>
        <dbReference type="EMBL" id="MFC4232114.1"/>
    </source>
</evidence>
<reference evidence="3" key="1">
    <citation type="journal article" date="2019" name="Int. J. Syst. Evol. Microbiol.">
        <title>The Global Catalogue of Microorganisms (GCM) 10K type strain sequencing project: providing services to taxonomists for standard genome sequencing and annotation.</title>
        <authorList>
            <consortium name="The Broad Institute Genomics Platform"/>
            <consortium name="The Broad Institute Genome Sequencing Center for Infectious Disease"/>
            <person name="Wu L."/>
            <person name="Ma J."/>
        </authorList>
    </citation>
    <scope>NUCLEOTIDE SEQUENCE [LARGE SCALE GENOMIC DNA]</scope>
    <source>
        <strain evidence="3">CECT 8010</strain>
    </source>
</reference>
<accession>A0ABV8PX32</accession>